<evidence type="ECO:0000256" key="1">
    <source>
        <dbReference type="SAM" id="Phobius"/>
    </source>
</evidence>
<dbReference type="RefSeq" id="WP_051757899.1">
    <property type="nucleotide sequence ID" value="NZ_JOIJ01000010.1"/>
</dbReference>
<keyword evidence="1" id="KW-0812">Transmembrane</keyword>
<reference evidence="2 3" key="1">
    <citation type="submission" date="2019-07" db="EMBL/GenBank/DDBJ databases">
        <title>R&amp;d 2014.</title>
        <authorList>
            <person name="Klenk H.-P."/>
        </authorList>
    </citation>
    <scope>NUCLEOTIDE SEQUENCE [LARGE SCALE GENOMIC DNA]</scope>
    <source>
        <strain evidence="2 3">DSM 43194</strain>
    </source>
</reference>
<keyword evidence="1" id="KW-0472">Membrane</keyword>
<dbReference type="Proteomes" id="UP000317303">
    <property type="component" value="Unassembled WGS sequence"/>
</dbReference>
<protein>
    <submittedName>
        <fullName evidence="2">Uncharacterized protein</fullName>
    </submittedName>
</protein>
<organism evidence="2 3">
    <name type="scientific">Prauserella rugosa</name>
    <dbReference type="NCBI Taxonomy" id="43354"/>
    <lineage>
        <taxon>Bacteria</taxon>
        <taxon>Bacillati</taxon>
        <taxon>Actinomycetota</taxon>
        <taxon>Actinomycetes</taxon>
        <taxon>Pseudonocardiales</taxon>
        <taxon>Pseudonocardiaceae</taxon>
        <taxon>Prauserella</taxon>
    </lineage>
</organism>
<proteinExistence type="predicted"/>
<keyword evidence="3" id="KW-1185">Reference proteome</keyword>
<feature type="transmembrane region" description="Helical" evidence="1">
    <location>
        <begin position="283"/>
        <end position="303"/>
    </location>
</feature>
<name>A0A660CKP0_9PSEU</name>
<comment type="caution">
    <text evidence="2">The sequence shown here is derived from an EMBL/GenBank/DDBJ whole genome shotgun (WGS) entry which is preliminary data.</text>
</comment>
<dbReference type="AlphaFoldDB" id="A0A660CKP0"/>
<evidence type="ECO:0000313" key="2">
    <source>
        <dbReference type="EMBL" id="TWH22193.1"/>
    </source>
</evidence>
<feature type="transmembrane region" description="Helical" evidence="1">
    <location>
        <begin position="6"/>
        <end position="23"/>
    </location>
</feature>
<dbReference type="EMBL" id="VLJV01000001">
    <property type="protein sequence ID" value="TWH22193.1"/>
    <property type="molecule type" value="Genomic_DNA"/>
</dbReference>
<accession>A0A660CKP0</accession>
<feature type="transmembrane region" description="Helical" evidence="1">
    <location>
        <begin position="388"/>
        <end position="409"/>
    </location>
</feature>
<keyword evidence="1" id="KW-1133">Transmembrane helix</keyword>
<sequence length="433" mass="46278">MTTVYVLVVVVLVVLPALAAWSSRRGRRRQDTAHAAVLEEFAAGLGGTVHRKRQAGAWSAHLKPPFDRQLAGFRRFLTTHRPRNEYAVEFARGPWRVRISEASLERRSTGSSGRNTIHERRVEIATADIAPLVLQVKQHTDVDGRPIDPDAGATAPPVPATVAARGGAWVETPVSTPANQHLAAFTGDHAAAARMVNAQATAWLLDRLHPMAPRIFTFESGLLYVTLPGRIDPAKDVETVNTLLGLLDCIPEASPTPPDGQSHLITEAVPTTRPEEKGSSMSTLGVVGIILGMLALVVGLFGYGGVNLVNGVASAFGLGDDVTVTVTDETEWNKRNPHLFGEYTIDGETHSMALSSGEVGEVLDGTMPVLPVSWLGIDDEPLTGWDPFWLLVISAVCFGLLAVPIWLVASSSSERPAATQGSTASRNPPGTRS</sequence>
<dbReference type="OrthoDB" id="3680052at2"/>
<gene>
    <name evidence="2" type="ORF">JD82_04070</name>
</gene>
<evidence type="ECO:0000313" key="3">
    <source>
        <dbReference type="Proteomes" id="UP000317303"/>
    </source>
</evidence>